<keyword evidence="5" id="KW-1185">Reference proteome</keyword>
<gene>
    <name evidence="4" type="ORF">IV56_GL002127</name>
</gene>
<dbReference type="PANTHER" id="PTHR30055:SF222">
    <property type="entry name" value="REGULATORY PROTEIN"/>
    <property type="match status" value="1"/>
</dbReference>
<dbReference type="Proteomes" id="UP000050969">
    <property type="component" value="Unassembled WGS sequence"/>
</dbReference>
<dbReference type="InterPro" id="IPR050109">
    <property type="entry name" value="HTH-type_TetR-like_transc_reg"/>
</dbReference>
<dbReference type="Gene3D" id="1.10.357.10">
    <property type="entry name" value="Tetracycline Repressor, domain 2"/>
    <property type="match status" value="1"/>
</dbReference>
<feature type="domain" description="HTH tetR-type" evidence="3">
    <location>
        <begin position="6"/>
        <end position="66"/>
    </location>
</feature>
<sequence>MKPKNETVRRQIIDAATDLIIETGIAGTSTVKVAKRINGAQSNIYSYFKSKEALIAGVFDYHQKLITATLAPALEDATSPKALITSVASALFEFATTHPTSIQIIAAFRAQPSLRHQLPAIDENDVFTKLFGLFRRYQQDGLIKPIPAEFLAEATFSIIVDYCNAKLAGEAYTSALDETTVAQLIADLVLLRA</sequence>
<comment type="caution">
    <text evidence="4">The sequence shown here is derived from an EMBL/GenBank/DDBJ whole genome shotgun (WGS) entry which is preliminary data.</text>
</comment>
<accession>A0A0R2MUF7</accession>
<dbReference type="AlphaFoldDB" id="A0A0R2MUF7"/>
<evidence type="ECO:0000259" key="3">
    <source>
        <dbReference type="PROSITE" id="PS50977"/>
    </source>
</evidence>
<organism evidence="4 5">
    <name type="scientific">Lacticaseibacillus saniviri JCM 17471 = DSM 24301</name>
    <dbReference type="NCBI Taxonomy" id="1293598"/>
    <lineage>
        <taxon>Bacteria</taxon>
        <taxon>Bacillati</taxon>
        <taxon>Bacillota</taxon>
        <taxon>Bacilli</taxon>
        <taxon>Lactobacillales</taxon>
        <taxon>Lactobacillaceae</taxon>
        <taxon>Lacticaseibacillus</taxon>
    </lineage>
</organism>
<dbReference type="PROSITE" id="PS50977">
    <property type="entry name" value="HTH_TETR_2"/>
    <property type="match status" value="1"/>
</dbReference>
<reference evidence="4 5" key="1">
    <citation type="journal article" date="2015" name="Genome Announc.">
        <title>Expanding the biotechnology potential of lactobacilli through comparative genomics of 213 strains and associated genera.</title>
        <authorList>
            <person name="Sun Z."/>
            <person name="Harris H.M."/>
            <person name="McCann A."/>
            <person name="Guo C."/>
            <person name="Argimon S."/>
            <person name="Zhang W."/>
            <person name="Yang X."/>
            <person name="Jeffery I.B."/>
            <person name="Cooney J.C."/>
            <person name="Kagawa T.F."/>
            <person name="Liu W."/>
            <person name="Song Y."/>
            <person name="Salvetti E."/>
            <person name="Wrobel A."/>
            <person name="Rasinkangas P."/>
            <person name="Parkhill J."/>
            <person name="Rea M.C."/>
            <person name="O'Sullivan O."/>
            <person name="Ritari J."/>
            <person name="Douillard F.P."/>
            <person name="Paul Ross R."/>
            <person name="Yang R."/>
            <person name="Briner A.E."/>
            <person name="Felis G.E."/>
            <person name="de Vos W.M."/>
            <person name="Barrangou R."/>
            <person name="Klaenhammer T.R."/>
            <person name="Caufield P.W."/>
            <person name="Cui Y."/>
            <person name="Zhang H."/>
            <person name="O'Toole P.W."/>
        </authorList>
    </citation>
    <scope>NUCLEOTIDE SEQUENCE [LARGE SCALE GENOMIC DNA]</scope>
    <source>
        <strain evidence="4 5">DSM 24301</strain>
    </source>
</reference>
<proteinExistence type="predicted"/>
<dbReference type="PRINTS" id="PR00455">
    <property type="entry name" value="HTHTETR"/>
</dbReference>
<dbReference type="GO" id="GO:0003677">
    <property type="term" value="F:DNA binding"/>
    <property type="evidence" value="ECO:0007669"/>
    <property type="project" value="UniProtKB-UniRule"/>
</dbReference>
<protein>
    <recommendedName>
        <fullName evidence="3">HTH tetR-type domain-containing protein</fullName>
    </recommendedName>
</protein>
<keyword evidence="1 2" id="KW-0238">DNA-binding</keyword>
<dbReference type="EMBL" id="JQCE01000058">
    <property type="protein sequence ID" value="KRO15936.1"/>
    <property type="molecule type" value="Genomic_DNA"/>
</dbReference>
<dbReference type="InterPro" id="IPR001647">
    <property type="entry name" value="HTH_TetR"/>
</dbReference>
<evidence type="ECO:0000256" key="1">
    <source>
        <dbReference type="ARBA" id="ARBA00023125"/>
    </source>
</evidence>
<dbReference type="STRING" id="1293598.IV56_GL002127"/>
<dbReference type="Pfam" id="PF00440">
    <property type="entry name" value="TetR_N"/>
    <property type="match status" value="1"/>
</dbReference>
<dbReference type="GO" id="GO:0006355">
    <property type="term" value="P:regulation of DNA-templated transcription"/>
    <property type="evidence" value="ECO:0007669"/>
    <property type="project" value="UniProtKB-ARBA"/>
</dbReference>
<evidence type="ECO:0000313" key="4">
    <source>
        <dbReference type="EMBL" id="KRO15936.1"/>
    </source>
</evidence>
<dbReference type="SUPFAM" id="SSF46689">
    <property type="entry name" value="Homeodomain-like"/>
    <property type="match status" value="1"/>
</dbReference>
<dbReference type="PATRIC" id="fig|1293598.4.peg.2221"/>
<feature type="DNA-binding region" description="H-T-H motif" evidence="2">
    <location>
        <begin position="29"/>
        <end position="48"/>
    </location>
</feature>
<evidence type="ECO:0000256" key="2">
    <source>
        <dbReference type="PROSITE-ProRule" id="PRU00335"/>
    </source>
</evidence>
<dbReference type="OrthoDB" id="9809994at2"/>
<evidence type="ECO:0000313" key="5">
    <source>
        <dbReference type="Proteomes" id="UP000050969"/>
    </source>
</evidence>
<name>A0A0R2MUF7_9LACO</name>
<dbReference type="InterPro" id="IPR009057">
    <property type="entry name" value="Homeodomain-like_sf"/>
</dbReference>
<dbReference type="PANTHER" id="PTHR30055">
    <property type="entry name" value="HTH-TYPE TRANSCRIPTIONAL REGULATOR RUTR"/>
    <property type="match status" value="1"/>
</dbReference>
<dbReference type="RefSeq" id="WP_054777800.1">
    <property type="nucleotide sequence ID" value="NZ_BBBX01000020.1"/>
</dbReference>